<dbReference type="STRING" id="1508404.JMA_12840"/>
<keyword evidence="1" id="KW-0812">Transmembrane</keyword>
<protein>
    <submittedName>
        <fullName evidence="2">Membrane protein</fullName>
    </submittedName>
</protein>
<keyword evidence="1" id="KW-0472">Membrane</keyword>
<organism evidence="2 3">
    <name type="scientific">Jeotgalibacillus malaysiensis</name>
    <dbReference type="NCBI Taxonomy" id="1508404"/>
    <lineage>
        <taxon>Bacteria</taxon>
        <taxon>Bacillati</taxon>
        <taxon>Bacillota</taxon>
        <taxon>Bacilli</taxon>
        <taxon>Bacillales</taxon>
        <taxon>Caryophanaceae</taxon>
        <taxon>Jeotgalibacillus</taxon>
    </lineage>
</organism>
<sequence length="101" mass="10708">MRISTTMKWITGGLEAFFAIPVLGGIIILGTSWAPLGIMLALHIVTLVFAARDYTSKTGSIFGIVTSVVGVVPFLGFVMHVVTAVILLLDASRSTAEEKSI</sequence>
<dbReference type="EMBL" id="CP009416">
    <property type="protein sequence ID" value="AJD90601.1"/>
    <property type="molecule type" value="Genomic_DNA"/>
</dbReference>
<evidence type="ECO:0000313" key="2">
    <source>
        <dbReference type="EMBL" id="AJD90601.1"/>
    </source>
</evidence>
<dbReference type="RefSeq" id="WP_039808175.1">
    <property type="nucleotide sequence ID" value="NZ_CP085252.1"/>
</dbReference>
<keyword evidence="3" id="KW-1185">Reference proteome</keyword>
<feature type="transmembrane region" description="Helical" evidence="1">
    <location>
        <begin position="12"/>
        <end position="30"/>
    </location>
</feature>
<dbReference type="OrthoDB" id="1925744at2"/>
<evidence type="ECO:0000256" key="1">
    <source>
        <dbReference type="SAM" id="Phobius"/>
    </source>
</evidence>
<reference evidence="2 3" key="1">
    <citation type="submission" date="2014-08" db="EMBL/GenBank/DDBJ databases">
        <title>Complete genome of a marine bacteria Jeotgalibacillus malaysiensis.</title>
        <authorList>
            <person name="Yaakop A.S."/>
            <person name="Chan K.-G."/>
            <person name="Goh K.M."/>
        </authorList>
    </citation>
    <scope>NUCLEOTIDE SEQUENCE [LARGE SCALE GENOMIC DNA]</scope>
    <source>
        <strain evidence="2 3">D5</strain>
    </source>
</reference>
<accession>A0A0B5AKM5</accession>
<dbReference type="BioCyc" id="JESP1508404:G14D9-10538-MONOMER"/>
<gene>
    <name evidence="2" type="ORF">JMA_12840</name>
</gene>
<keyword evidence="1" id="KW-1133">Transmembrane helix</keyword>
<name>A0A0B5AKM5_9BACL</name>
<evidence type="ECO:0000313" key="3">
    <source>
        <dbReference type="Proteomes" id="UP000031449"/>
    </source>
</evidence>
<proteinExistence type="predicted"/>
<dbReference type="Proteomes" id="UP000031449">
    <property type="component" value="Chromosome"/>
</dbReference>
<dbReference type="KEGG" id="jeo:JMA_12840"/>
<feature type="transmembrane region" description="Helical" evidence="1">
    <location>
        <begin position="61"/>
        <end position="89"/>
    </location>
</feature>
<feature type="transmembrane region" description="Helical" evidence="1">
    <location>
        <begin position="36"/>
        <end position="54"/>
    </location>
</feature>
<dbReference type="AlphaFoldDB" id="A0A0B5AKM5"/>
<dbReference type="HOGENOM" id="CLU_158501_0_0_9"/>